<dbReference type="Pfam" id="PF25876">
    <property type="entry name" value="HH_MFP_RND"/>
    <property type="match status" value="1"/>
</dbReference>
<dbReference type="PANTHER" id="PTHR30469:SF15">
    <property type="entry name" value="HLYD FAMILY OF SECRETION PROTEINS"/>
    <property type="match status" value="1"/>
</dbReference>
<dbReference type="Gene3D" id="1.10.287.470">
    <property type="entry name" value="Helix hairpin bin"/>
    <property type="match status" value="1"/>
</dbReference>
<dbReference type="EMBL" id="AP014568">
    <property type="protein sequence ID" value="BAO80575.1"/>
    <property type="molecule type" value="Genomic_DNA"/>
</dbReference>
<evidence type="ECO:0000256" key="1">
    <source>
        <dbReference type="ARBA" id="ARBA00004196"/>
    </source>
</evidence>
<dbReference type="KEGG" id="cbaa:SRAA_0721"/>
<dbReference type="Proteomes" id="UP000067461">
    <property type="component" value="Chromosome"/>
</dbReference>
<dbReference type="STRING" id="1458425.SRAA_0721"/>
<proteinExistence type="inferred from homology"/>
<dbReference type="InterPro" id="IPR006143">
    <property type="entry name" value="RND_pump_MFP"/>
</dbReference>
<dbReference type="Gene3D" id="2.40.420.20">
    <property type="match status" value="1"/>
</dbReference>
<dbReference type="InterPro" id="IPR058627">
    <property type="entry name" value="MdtA-like_C"/>
</dbReference>
<sequence length="384" mass="39979">MKRSKLLVPVLVAGLVLVLAAGAAYWRFGHAVAVPMVEAVQGSVAQRVVGPGTLQARVPVTLAARITSTVQQVNVDIGDSVQRGQALVLLDDRDLVAKRSVVGGQQVALSRNVDAAKAGIAKAQAELDLARSRQQRDVELLRTGFVAQAALDGSNAALRAAQANLDSARATHAARAADASALQHEARHADTVLSFTRIAAPMDGVIIARQAEVGTTVVPGSTLLRMVDPATLWVAMSVDESVLARVQVGQAASIRLRSGELLPGKVARITHQSDAATRELEVNIAFDKPPARFAIDQEAQVSVDTGAVAGIAVPLTALTRDREGRLGVLVVVDARAEFRPVQTGAADGHQALVTQGLAAGERVVAAAEGVRAGMRVRAQTAAGR</sequence>
<dbReference type="Gene3D" id="2.40.50.100">
    <property type="match status" value="1"/>
</dbReference>
<dbReference type="InterPro" id="IPR058624">
    <property type="entry name" value="MdtA-like_HH"/>
</dbReference>
<dbReference type="Pfam" id="PF25954">
    <property type="entry name" value="Beta-barrel_RND_2"/>
    <property type="match status" value="1"/>
</dbReference>
<dbReference type="Gene3D" id="2.40.30.170">
    <property type="match status" value="1"/>
</dbReference>
<dbReference type="SUPFAM" id="SSF111369">
    <property type="entry name" value="HlyD-like secretion proteins"/>
    <property type="match status" value="1"/>
</dbReference>
<organism evidence="9 10">
    <name type="scientific">Serpentinimonas raichei</name>
    <dbReference type="NCBI Taxonomy" id="1458425"/>
    <lineage>
        <taxon>Bacteria</taxon>
        <taxon>Pseudomonadati</taxon>
        <taxon>Pseudomonadota</taxon>
        <taxon>Betaproteobacteria</taxon>
        <taxon>Burkholderiales</taxon>
        <taxon>Comamonadaceae</taxon>
        <taxon>Serpentinimonas</taxon>
    </lineage>
</organism>
<keyword evidence="10" id="KW-1185">Reference proteome</keyword>
<dbReference type="PANTHER" id="PTHR30469">
    <property type="entry name" value="MULTIDRUG RESISTANCE PROTEIN MDTA"/>
    <property type="match status" value="1"/>
</dbReference>
<evidence type="ECO:0000313" key="10">
    <source>
        <dbReference type="Proteomes" id="UP000067461"/>
    </source>
</evidence>
<dbReference type="Pfam" id="PF25967">
    <property type="entry name" value="RND-MFP_C"/>
    <property type="match status" value="1"/>
</dbReference>
<evidence type="ECO:0000256" key="2">
    <source>
        <dbReference type="ARBA" id="ARBA00009477"/>
    </source>
</evidence>
<evidence type="ECO:0000256" key="3">
    <source>
        <dbReference type="ARBA" id="ARBA00022448"/>
    </source>
</evidence>
<dbReference type="OrthoDB" id="9806939at2"/>
<feature type="domain" description="CusB-like beta-barrel" evidence="7">
    <location>
        <begin position="231"/>
        <end position="304"/>
    </location>
</feature>
<protein>
    <submittedName>
        <fullName evidence="9">Membrane-fusion protein</fullName>
    </submittedName>
</protein>
<dbReference type="HOGENOM" id="CLU_018816_14_4_4"/>
<dbReference type="AlphaFoldDB" id="A0A060NI64"/>
<comment type="similarity">
    <text evidence="2">Belongs to the membrane fusion protein (MFP) (TC 8.A.1) family.</text>
</comment>
<dbReference type="InterPro" id="IPR058792">
    <property type="entry name" value="Beta-barrel_RND_2"/>
</dbReference>
<feature type="domain" description="Multidrug resistance protein MdtA-like barrel-sandwich hybrid" evidence="6">
    <location>
        <begin position="60"/>
        <end position="223"/>
    </location>
</feature>
<reference evidence="9 10" key="1">
    <citation type="journal article" date="2014" name="Nat. Commun.">
        <title>Physiological and genomic features of highly alkaliphilic hydrogen-utilizing Betaproteobacteria from a continental serpentinizing site.</title>
        <authorList>
            <person name="Suzuki S."/>
            <person name="Kuenen J.G."/>
            <person name="Schipper K."/>
            <person name="van der Velde S."/>
            <person name="Ishii S."/>
            <person name="Wu A."/>
            <person name="Sorokin D.Y."/>
            <person name="Tenney A."/>
            <person name="Meng X.Y."/>
            <person name="Morrill P.L."/>
            <person name="Kamagata Y."/>
            <person name="Muyzer G."/>
            <person name="Nealson K.H."/>
        </authorList>
    </citation>
    <scope>NUCLEOTIDE SEQUENCE [LARGE SCALE GENOMIC DNA]</scope>
    <source>
        <strain evidence="9 10">A1</strain>
    </source>
</reference>
<evidence type="ECO:0000259" key="5">
    <source>
        <dbReference type="Pfam" id="PF25876"/>
    </source>
</evidence>
<evidence type="ECO:0000259" key="6">
    <source>
        <dbReference type="Pfam" id="PF25917"/>
    </source>
</evidence>
<comment type="subcellular location">
    <subcellularLocation>
        <location evidence="1">Cell envelope</location>
    </subcellularLocation>
</comment>
<dbReference type="NCBIfam" id="TIGR01730">
    <property type="entry name" value="RND_mfp"/>
    <property type="match status" value="1"/>
</dbReference>
<name>A0A060NI64_9BURK</name>
<dbReference type="Pfam" id="PF25917">
    <property type="entry name" value="BSH_RND"/>
    <property type="match status" value="1"/>
</dbReference>
<feature type="coiled-coil region" evidence="4">
    <location>
        <begin position="113"/>
        <end position="171"/>
    </location>
</feature>
<evidence type="ECO:0000259" key="7">
    <source>
        <dbReference type="Pfam" id="PF25954"/>
    </source>
</evidence>
<keyword evidence="4" id="KW-0175">Coiled coil</keyword>
<evidence type="ECO:0000259" key="8">
    <source>
        <dbReference type="Pfam" id="PF25967"/>
    </source>
</evidence>
<dbReference type="GO" id="GO:1990281">
    <property type="term" value="C:efflux pump complex"/>
    <property type="evidence" value="ECO:0007669"/>
    <property type="project" value="TreeGrafter"/>
</dbReference>
<gene>
    <name evidence="9" type="ORF">SRAA_0721</name>
</gene>
<evidence type="ECO:0000256" key="4">
    <source>
        <dbReference type="SAM" id="Coils"/>
    </source>
</evidence>
<dbReference type="InterPro" id="IPR058625">
    <property type="entry name" value="MdtA-like_BSH"/>
</dbReference>
<evidence type="ECO:0000313" key="9">
    <source>
        <dbReference type="EMBL" id="BAO80575.1"/>
    </source>
</evidence>
<dbReference type="GO" id="GO:0015562">
    <property type="term" value="F:efflux transmembrane transporter activity"/>
    <property type="evidence" value="ECO:0007669"/>
    <property type="project" value="TreeGrafter"/>
</dbReference>
<keyword evidence="3" id="KW-0813">Transport</keyword>
<feature type="domain" description="Multidrug resistance protein MdtA-like C-terminal permuted SH3" evidence="8">
    <location>
        <begin position="311"/>
        <end position="364"/>
    </location>
</feature>
<feature type="domain" description="Multidrug resistance protein MdtA-like alpha-helical hairpin" evidence="5">
    <location>
        <begin position="114"/>
        <end position="171"/>
    </location>
</feature>
<accession>A0A060NI64</accession>